<organism evidence="1 2">
    <name type="scientific">Petrolisthes manimaculis</name>
    <dbReference type="NCBI Taxonomy" id="1843537"/>
    <lineage>
        <taxon>Eukaryota</taxon>
        <taxon>Metazoa</taxon>
        <taxon>Ecdysozoa</taxon>
        <taxon>Arthropoda</taxon>
        <taxon>Crustacea</taxon>
        <taxon>Multicrustacea</taxon>
        <taxon>Malacostraca</taxon>
        <taxon>Eumalacostraca</taxon>
        <taxon>Eucarida</taxon>
        <taxon>Decapoda</taxon>
        <taxon>Pleocyemata</taxon>
        <taxon>Anomura</taxon>
        <taxon>Galatheoidea</taxon>
        <taxon>Porcellanidae</taxon>
        <taxon>Petrolisthes</taxon>
    </lineage>
</organism>
<dbReference type="EMBL" id="JAWZYT010002011">
    <property type="protein sequence ID" value="KAK4307361.1"/>
    <property type="molecule type" value="Genomic_DNA"/>
</dbReference>
<evidence type="ECO:0008006" key="3">
    <source>
        <dbReference type="Google" id="ProtNLM"/>
    </source>
</evidence>
<dbReference type="AlphaFoldDB" id="A0AAE1PGS0"/>
<evidence type="ECO:0000313" key="1">
    <source>
        <dbReference type="EMBL" id="KAK4307361.1"/>
    </source>
</evidence>
<accession>A0AAE1PGS0</accession>
<dbReference type="Proteomes" id="UP001292094">
    <property type="component" value="Unassembled WGS sequence"/>
</dbReference>
<proteinExistence type="predicted"/>
<protein>
    <recommendedName>
        <fullName evidence="3">Reverse transcriptase domain-containing protein</fullName>
    </recommendedName>
</protein>
<sequence>MLSYLDDLVNGADDGHCIDINYLDCEKAFDRVTHHRLRAKLEAMGIADLESSASLFAGDAKIYKIIETEGDTEALQRDMRRLDEWSRKWLLNFNAGKCKTMHVGRNNLQADYHLNGTPLQKTTEEKDLGILVSCDLKPSQHVAKVAAKANSRLGIIKRNFIRDREILVPLYLSLVRPVMDYGVQSWSPYLVKDIQALEKVQRRATKLIPELSHLPYKERCQRLGLQTLSDRRKRDLATLLGVDRQADLATLLLFPAKIITRTNHTRRKKQHDPC</sequence>
<dbReference type="PANTHER" id="PTHR33332">
    <property type="entry name" value="REVERSE TRANSCRIPTASE DOMAIN-CONTAINING PROTEIN"/>
    <property type="match status" value="1"/>
</dbReference>
<name>A0AAE1PGS0_9EUCA</name>
<reference evidence="1" key="1">
    <citation type="submission" date="2023-11" db="EMBL/GenBank/DDBJ databases">
        <title>Genome assemblies of two species of porcelain crab, Petrolisthes cinctipes and Petrolisthes manimaculis (Anomura: Porcellanidae).</title>
        <authorList>
            <person name="Angst P."/>
        </authorList>
    </citation>
    <scope>NUCLEOTIDE SEQUENCE</scope>
    <source>
        <strain evidence="1">PB745_02</strain>
        <tissue evidence="1">Gill</tissue>
    </source>
</reference>
<comment type="caution">
    <text evidence="1">The sequence shown here is derived from an EMBL/GenBank/DDBJ whole genome shotgun (WGS) entry which is preliminary data.</text>
</comment>
<keyword evidence="2" id="KW-1185">Reference proteome</keyword>
<evidence type="ECO:0000313" key="2">
    <source>
        <dbReference type="Proteomes" id="UP001292094"/>
    </source>
</evidence>
<gene>
    <name evidence="1" type="ORF">Pmani_020880</name>
</gene>